<organism evidence="3 4">
    <name type="scientific">Berryella wangjianweii</name>
    <dbReference type="NCBI Taxonomy" id="2734634"/>
    <lineage>
        <taxon>Bacteria</taxon>
        <taxon>Bacillati</taxon>
        <taxon>Actinomycetota</taxon>
        <taxon>Coriobacteriia</taxon>
        <taxon>Eggerthellales</taxon>
        <taxon>Eggerthellaceae</taxon>
        <taxon>Berryella</taxon>
    </lineage>
</organism>
<dbReference type="Gene3D" id="2.20.28.50">
    <property type="entry name" value="degv family protein"/>
    <property type="match status" value="1"/>
</dbReference>
<comment type="function">
    <text evidence="1">May bind long-chain fatty acids, such as palmitate, and may play a role in lipid transport or fatty acid metabolism.</text>
</comment>
<dbReference type="Gene3D" id="3.30.1180.10">
    <property type="match status" value="1"/>
</dbReference>
<keyword evidence="2" id="KW-0446">Lipid-binding</keyword>
<dbReference type="Gene3D" id="3.40.50.10440">
    <property type="entry name" value="Dihydroxyacetone kinase, domain 1"/>
    <property type="match status" value="1"/>
</dbReference>
<keyword evidence="4" id="KW-1185">Reference proteome</keyword>
<dbReference type="EMBL" id="CP053716">
    <property type="protein sequence ID" value="QKF06949.1"/>
    <property type="molecule type" value="Genomic_DNA"/>
</dbReference>
<sequence>MERQCNLIIDSCCDLPANVVNCEGVRLVPYPYFFGDEELRDDLWQSASAHDFYERMRKGETPTTAQVPIRALEEAFLTSIEEGMPAVYLCLSSALSGSYNTAQLVRDRLMEAHPDAELYVVDTLLASSGEGLLVYEALRQLERGLTARELTEWAEEARNFAHIYFMVDDLDALKRGGRIPSSVAFAGSKLDVKPILHMPADGTLAMKGIARGRKKGLKQLASLFAERGDKAASQYVVAGSSECSEDVQRLSDLICKDGFEPLLIEGIVGPVIGSHVGPGMVELAFWGPDRREDVSVADRIARKVKGE</sequence>
<evidence type="ECO:0000313" key="3">
    <source>
        <dbReference type="EMBL" id="QKF06949.1"/>
    </source>
</evidence>
<dbReference type="GO" id="GO:0008289">
    <property type="term" value="F:lipid binding"/>
    <property type="evidence" value="ECO:0007669"/>
    <property type="project" value="UniProtKB-KW"/>
</dbReference>
<protein>
    <submittedName>
        <fullName evidence="3">DegV family protein</fullName>
    </submittedName>
</protein>
<dbReference type="InterPro" id="IPR003797">
    <property type="entry name" value="DegV"/>
</dbReference>
<accession>A0A6M8J657</accession>
<dbReference type="AlphaFoldDB" id="A0A6M8J657"/>
<dbReference type="KEGG" id="bwa:HLV38_01535"/>
<name>A0A6M8J657_9ACTN</name>
<dbReference type="InterPro" id="IPR043168">
    <property type="entry name" value="DegV_C"/>
</dbReference>
<dbReference type="Pfam" id="PF02645">
    <property type="entry name" value="DegV"/>
    <property type="match status" value="1"/>
</dbReference>
<dbReference type="Proteomes" id="UP000503297">
    <property type="component" value="Chromosome"/>
</dbReference>
<evidence type="ECO:0000256" key="2">
    <source>
        <dbReference type="ARBA" id="ARBA00023121"/>
    </source>
</evidence>
<dbReference type="PANTHER" id="PTHR33434">
    <property type="entry name" value="DEGV DOMAIN-CONTAINING PROTEIN DR_1986-RELATED"/>
    <property type="match status" value="1"/>
</dbReference>
<proteinExistence type="predicted"/>
<dbReference type="PROSITE" id="PS51482">
    <property type="entry name" value="DEGV"/>
    <property type="match status" value="1"/>
</dbReference>
<dbReference type="InterPro" id="IPR050270">
    <property type="entry name" value="DegV_domain_contain"/>
</dbReference>
<evidence type="ECO:0000313" key="4">
    <source>
        <dbReference type="Proteomes" id="UP000503297"/>
    </source>
</evidence>
<dbReference type="PANTHER" id="PTHR33434:SF3">
    <property type="entry name" value="DEGV DOMAIN-CONTAINING PROTEIN YITS"/>
    <property type="match status" value="1"/>
</dbReference>
<reference evidence="4" key="1">
    <citation type="submission" date="2020-05" db="EMBL/GenBank/DDBJ databases">
        <title>Novel species in genus Nocardioides.</title>
        <authorList>
            <person name="Zhang G."/>
        </authorList>
    </citation>
    <scope>NUCLEOTIDE SEQUENCE [LARGE SCALE GENOMIC DNA]</scope>
    <source>
        <strain evidence="4">zg-1050</strain>
    </source>
</reference>
<dbReference type="SUPFAM" id="SSF82549">
    <property type="entry name" value="DAK1/DegV-like"/>
    <property type="match status" value="1"/>
</dbReference>
<dbReference type="NCBIfam" id="TIGR00762">
    <property type="entry name" value="DegV"/>
    <property type="match status" value="1"/>
</dbReference>
<evidence type="ECO:0000256" key="1">
    <source>
        <dbReference type="ARBA" id="ARBA00003238"/>
    </source>
</evidence>
<gene>
    <name evidence="3" type="ORF">HLV38_01535</name>
</gene>